<evidence type="ECO:0000313" key="9">
    <source>
        <dbReference type="EMBL" id="CAB4933075.1"/>
    </source>
</evidence>
<evidence type="ECO:0000259" key="7">
    <source>
        <dbReference type="Pfam" id="PF09851"/>
    </source>
</evidence>
<feature type="transmembrane region" description="Helical" evidence="6">
    <location>
        <begin position="50"/>
        <end position="69"/>
    </location>
</feature>
<dbReference type="GO" id="GO:0005886">
    <property type="term" value="C:plasma membrane"/>
    <property type="evidence" value="ECO:0007669"/>
    <property type="project" value="UniProtKB-SubCell"/>
</dbReference>
<keyword evidence="2" id="KW-1003">Cell membrane</keyword>
<dbReference type="Pfam" id="PF13396">
    <property type="entry name" value="PLDc_N"/>
    <property type="match status" value="1"/>
</dbReference>
<name>A0A6J7IQQ8_9ZZZZ</name>
<evidence type="ECO:0000256" key="3">
    <source>
        <dbReference type="ARBA" id="ARBA00022692"/>
    </source>
</evidence>
<organism evidence="9">
    <name type="scientific">freshwater metagenome</name>
    <dbReference type="NCBI Taxonomy" id="449393"/>
    <lineage>
        <taxon>unclassified sequences</taxon>
        <taxon>metagenomes</taxon>
        <taxon>ecological metagenomes</taxon>
    </lineage>
</organism>
<protein>
    <submittedName>
        <fullName evidence="9">Unannotated protein</fullName>
    </submittedName>
</protein>
<evidence type="ECO:0000256" key="4">
    <source>
        <dbReference type="ARBA" id="ARBA00022989"/>
    </source>
</evidence>
<sequence length="131" mass="14240">MAPVLASYEFGDGILIALTAFVFIVWFWILVTILMDLFRDHELSGGAKALWLLMLVFIPVISALIYLIARGDGMRQRAIAQQQEMQQATDSYIKSVAGSSTADEIAKLAALKDSGALSQAEFDAAKAKLVS</sequence>
<dbReference type="AlphaFoldDB" id="A0A6J7IQQ8"/>
<dbReference type="EMBL" id="CAFBMX010000006">
    <property type="protein sequence ID" value="CAB4933075.1"/>
    <property type="molecule type" value="Genomic_DNA"/>
</dbReference>
<reference evidence="9" key="1">
    <citation type="submission" date="2020-05" db="EMBL/GenBank/DDBJ databases">
        <authorList>
            <person name="Chiriac C."/>
            <person name="Salcher M."/>
            <person name="Ghai R."/>
            <person name="Kavagutti S V."/>
        </authorList>
    </citation>
    <scope>NUCLEOTIDE SEQUENCE</scope>
</reference>
<dbReference type="InterPro" id="IPR018649">
    <property type="entry name" value="SHOCT"/>
</dbReference>
<accession>A0A6J7IQQ8</accession>
<evidence type="ECO:0000256" key="1">
    <source>
        <dbReference type="ARBA" id="ARBA00004651"/>
    </source>
</evidence>
<keyword evidence="4 6" id="KW-1133">Transmembrane helix</keyword>
<evidence type="ECO:0000256" key="6">
    <source>
        <dbReference type="SAM" id="Phobius"/>
    </source>
</evidence>
<dbReference type="Pfam" id="PF09851">
    <property type="entry name" value="SHOCT"/>
    <property type="match status" value="1"/>
</dbReference>
<evidence type="ECO:0000259" key="8">
    <source>
        <dbReference type="Pfam" id="PF13396"/>
    </source>
</evidence>
<keyword evidence="5 6" id="KW-0472">Membrane</keyword>
<feature type="domain" description="SHOCT" evidence="7">
    <location>
        <begin position="103"/>
        <end position="129"/>
    </location>
</feature>
<evidence type="ECO:0000256" key="5">
    <source>
        <dbReference type="ARBA" id="ARBA00023136"/>
    </source>
</evidence>
<feature type="domain" description="Cardiolipin synthase N-terminal" evidence="8">
    <location>
        <begin position="24"/>
        <end position="70"/>
    </location>
</feature>
<proteinExistence type="predicted"/>
<dbReference type="InterPro" id="IPR027379">
    <property type="entry name" value="CLS_N"/>
</dbReference>
<gene>
    <name evidence="9" type="ORF">UFOPK3674_01285</name>
</gene>
<feature type="transmembrane region" description="Helical" evidence="6">
    <location>
        <begin position="14"/>
        <end position="38"/>
    </location>
</feature>
<comment type="subcellular location">
    <subcellularLocation>
        <location evidence="1">Cell membrane</location>
        <topology evidence="1">Multi-pass membrane protein</topology>
    </subcellularLocation>
</comment>
<evidence type="ECO:0000256" key="2">
    <source>
        <dbReference type="ARBA" id="ARBA00022475"/>
    </source>
</evidence>
<keyword evidence="3 6" id="KW-0812">Transmembrane</keyword>